<name>A0ABT3GNR9_9BACT</name>
<proteinExistence type="predicted"/>
<dbReference type="EMBL" id="JAPDDT010000012">
    <property type="protein sequence ID" value="MCW1925176.1"/>
    <property type="molecule type" value="Genomic_DNA"/>
</dbReference>
<evidence type="ECO:0000313" key="1">
    <source>
        <dbReference type="EMBL" id="MCW1925176.1"/>
    </source>
</evidence>
<protein>
    <submittedName>
        <fullName evidence="1">Uncharacterized protein</fullName>
    </submittedName>
</protein>
<sequence length="79" mass="8547">MNAEHPPNDDLKVLHDFLGAFDQSALAHARADLTDEEKREIEGLAQGQLTPEQRSSLLPVLATNENAIELLASLLKSGA</sequence>
<organism evidence="1 2">
    <name type="scientific">Luteolibacter arcticus</name>
    <dbReference type="NCBI Taxonomy" id="1581411"/>
    <lineage>
        <taxon>Bacteria</taxon>
        <taxon>Pseudomonadati</taxon>
        <taxon>Verrucomicrobiota</taxon>
        <taxon>Verrucomicrobiia</taxon>
        <taxon>Verrucomicrobiales</taxon>
        <taxon>Verrucomicrobiaceae</taxon>
        <taxon>Luteolibacter</taxon>
    </lineage>
</organism>
<gene>
    <name evidence="1" type="ORF">OKA05_21630</name>
</gene>
<dbReference type="RefSeq" id="WP_264489282.1">
    <property type="nucleotide sequence ID" value="NZ_JAPDDT010000012.1"/>
</dbReference>
<dbReference type="Proteomes" id="UP001320876">
    <property type="component" value="Unassembled WGS sequence"/>
</dbReference>
<keyword evidence="2" id="KW-1185">Reference proteome</keyword>
<comment type="caution">
    <text evidence="1">The sequence shown here is derived from an EMBL/GenBank/DDBJ whole genome shotgun (WGS) entry which is preliminary data.</text>
</comment>
<evidence type="ECO:0000313" key="2">
    <source>
        <dbReference type="Proteomes" id="UP001320876"/>
    </source>
</evidence>
<reference evidence="1 2" key="1">
    <citation type="submission" date="2022-10" db="EMBL/GenBank/DDBJ databases">
        <title>Luteolibacter arcticus strain CCTCC AB 2014275, whole genome shotgun sequencing project.</title>
        <authorList>
            <person name="Zhao G."/>
            <person name="Shen L."/>
        </authorList>
    </citation>
    <scope>NUCLEOTIDE SEQUENCE [LARGE SCALE GENOMIC DNA]</scope>
    <source>
        <strain evidence="1 2">CCTCC AB 2014275</strain>
    </source>
</reference>
<accession>A0ABT3GNR9</accession>